<evidence type="ECO:0000313" key="3">
    <source>
        <dbReference type="EMBL" id="EXU99994.1"/>
    </source>
</evidence>
<comment type="caution">
    <text evidence="3">The sequence shown here is derived from an EMBL/GenBank/DDBJ whole genome shotgun (WGS) entry which is preliminary data.</text>
</comment>
<feature type="domain" description="Heterokaryon incompatibility" evidence="2">
    <location>
        <begin position="21"/>
        <end position="113"/>
    </location>
</feature>
<feature type="compositionally biased region" description="Basic and acidic residues" evidence="1">
    <location>
        <begin position="537"/>
        <end position="550"/>
    </location>
</feature>
<dbReference type="Proteomes" id="UP000030151">
    <property type="component" value="Unassembled WGS sequence"/>
</dbReference>
<evidence type="ECO:0000256" key="1">
    <source>
        <dbReference type="SAM" id="MobiDB-lite"/>
    </source>
</evidence>
<protein>
    <submittedName>
        <fullName evidence="3">Heterokaryon incompatibility protein</fullName>
    </submittedName>
</protein>
<dbReference type="eggNOG" id="ENOG502SHG8">
    <property type="taxonomic scope" value="Eukaryota"/>
</dbReference>
<name>A0A014PQK1_9HYPO</name>
<proteinExistence type="predicted"/>
<dbReference type="InterPro" id="IPR010730">
    <property type="entry name" value="HET"/>
</dbReference>
<gene>
    <name evidence="3" type="ORF">X797_006786</name>
</gene>
<organism evidence="3 4">
    <name type="scientific">Metarhizium robertsii</name>
    <dbReference type="NCBI Taxonomy" id="568076"/>
    <lineage>
        <taxon>Eukaryota</taxon>
        <taxon>Fungi</taxon>
        <taxon>Dikarya</taxon>
        <taxon>Ascomycota</taxon>
        <taxon>Pezizomycotina</taxon>
        <taxon>Sordariomycetes</taxon>
        <taxon>Hypocreomycetidae</taxon>
        <taxon>Hypocreales</taxon>
        <taxon>Clavicipitaceae</taxon>
        <taxon>Metarhizium</taxon>
    </lineage>
</organism>
<accession>A0A014PQK1</accession>
<sequence length="558" mass="63546">MKLINVESGLLEEFVGAIPHYAILSHTWGEDEVIFQDFVHSSHEARLQKKGFAKILKTCELAKRSGLKYAWVDTCCIDKSSSAELSEAINSMFRWYRGATVCYAWLTDLLPDSSLEPDTEALRGCRWFKRGWTLQELIAPRAVEFYDANWNFRGSKSGLKYLLTDITKVPGNVLESPESLYTLSVARRMSWVSERRTTRIEDMAYCLLGIFDVSMPLLYGEGDRAFLRLQEEISNSTNDLSIFAWRKSLPEQIYYGVYATSPADFRESGTVELASSTMFMPEFLRSNKGLRIHTSIFHGSQQAYLLKLQCVEASGNESKQVGIWIKPHGGGLYSRIRAGEFGAESAEDTSSVQLLFLFRYISPARSRELQGSHSNALMIRKGINTKTRTTDESFPFEVTMWLPQDEWDSQRSMFMNDGAAEFAAYGYFNWRQDVEPTDDMHKGHSFMLILGKMADESEPWISLASLEDTTKNLTAHMGDATKMVAASRKFEQERMLVLRDIWRNACKAVYVSLEKTRVDGEEVYCIDLTYDNAPEEAKKDNTHVPKETKLAARQARTT</sequence>
<evidence type="ECO:0000259" key="2">
    <source>
        <dbReference type="Pfam" id="PF06985"/>
    </source>
</evidence>
<dbReference type="AlphaFoldDB" id="A0A014PQK1"/>
<evidence type="ECO:0000313" key="4">
    <source>
        <dbReference type="Proteomes" id="UP000030151"/>
    </source>
</evidence>
<dbReference type="HOGENOM" id="CLU_000288_138_11_1"/>
<feature type="region of interest" description="Disordered" evidence="1">
    <location>
        <begin position="537"/>
        <end position="558"/>
    </location>
</feature>
<dbReference type="OrthoDB" id="4955925at2759"/>
<dbReference type="PANTHER" id="PTHR10622">
    <property type="entry name" value="HET DOMAIN-CONTAINING PROTEIN"/>
    <property type="match status" value="1"/>
</dbReference>
<reference evidence="3 4" key="1">
    <citation type="submission" date="2014-02" db="EMBL/GenBank/DDBJ databases">
        <title>The genome sequence of the entomopathogenic fungus Metarhizium robertsii ARSEF 2575.</title>
        <authorList>
            <person name="Giuliano Garisto Donzelli B."/>
            <person name="Roe B.A."/>
            <person name="Macmil S.L."/>
            <person name="Krasnoff S.B."/>
            <person name="Gibson D.M."/>
        </authorList>
    </citation>
    <scope>NUCLEOTIDE SEQUENCE [LARGE SCALE GENOMIC DNA]</scope>
    <source>
        <strain evidence="3 4">ARSEF 2575</strain>
    </source>
</reference>
<dbReference type="EMBL" id="JELW01000015">
    <property type="protein sequence ID" value="EXU99994.1"/>
    <property type="molecule type" value="Genomic_DNA"/>
</dbReference>
<dbReference type="PANTHER" id="PTHR10622:SF12">
    <property type="entry name" value="HET DOMAIN-CONTAINING PROTEIN"/>
    <property type="match status" value="1"/>
</dbReference>
<dbReference type="Pfam" id="PF06985">
    <property type="entry name" value="HET"/>
    <property type="match status" value="1"/>
</dbReference>